<name>A0A839RXQ3_9PSEU</name>
<dbReference type="GO" id="GO:0004315">
    <property type="term" value="F:3-oxoacyl-[acyl-carrier-protein] synthase activity"/>
    <property type="evidence" value="ECO:0007669"/>
    <property type="project" value="InterPro"/>
</dbReference>
<evidence type="ECO:0000256" key="4">
    <source>
        <dbReference type="ARBA" id="ARBA00022553"/>
    </source>
</evidence>
<comment type="cofactor">
    <cofactor evidence="1">
        <name>pyridoxal 5'-phosphate</name>
        <dbReference type="ChEBI" id="CHEBI:597326"/>
    </cofactor>
</comment>
<dbReference type="SUPFAM" id="SSF52151">
    <property type="entry name" value="FabD/lysophospholipase-like"/>
    <property type="match status" value="1"/>
</dbReference>
<evidence type="ECO:0000256" key="7">
    <source>
        <dbReference type="ARBA" id="ARBA00022898"/>
    </source>
</evidence>
<accession>A0A839RXQ3</accession>
<dbReference type="InterPro" id="IPR004839">
    <property type="entry name" value="Aminotransferase_I/II_large"/>
</dbReference>
<feature type="domain" description="Carrier" evidence="10">
    <location>
        <begin position="669"/>
        <end position="746"/>
    </location>
</feature>
<dbReference type="SMART" id="SM00825">
    <property type="entry name" value="PKS_KS"/>
    <property type="match status" value="1"/>
</dbReference>
<dbReference type="InterPro" id="IPR000873">
    <property type="entry name" value="AMP-dep_synth/lig_dom"/>
</dbReference>
<dbReference type="GO" id="GO:0004312">
    <property type="term" value="F:fatty acid synthase activity"/>
    <property type="evidence" value="ECO:0007669"/>
    <property type="project" value="TreeGrafter"/>
</dbReference>
<dbReference type="SUPFAM" id="SSF47336">
    <property type="entry name" value="ACP-like"/>
    <property type="match status" value="2"/>
</dbReference>
<dbReference type="InterPro" id="IPR020806">
    <property type="entry name" value="PKS_PP-bd"/>
</dbReference>
<dbReference type="CDD" id="cd00833">
    <property type="entry name" value="PKS"/>
    <property type="match status" value="1"/>
</dbReference>
<organism evidence="12 13">
    <name type="scientific">Prauserella isguenensis</name>
    <dbReference type="NCBI Taxonomy" id="1470180"/>
    <lineage>
        <taxon>Bacteria</taxon>
        <taxon>Bacillati</taxon>
        <taxon>Actinomycetota</taxon>
        <taxon>Actinomycetes</taxon>
        <taxon>Pseudonocardiales</taxon>
        <taxon>Pseudonocardiaceae</taxon>
        <taxon>Prauserella</taxon>
    </lineage>
</organism>
<dbReference type="InterPro" id="IPR001917">
    <property type="entry name" value="Aminotrans_II_pyridoxalP_BS"/>
</dbReference>
<dbReference type="InterPro" id="IPR014030">
    <property type="entry name" value="Ketoacyl_synth_N"/>
</dbReference>
<feature type="region of interest" description="Disordered" evidence="9">
    <location>
        <begin position="1712"/>
        <end position="1769"/>
    </location>
</feature>
<evidence type="ECO:0000259" key="10">
    <source>
        <dbReference type="PROSITE" id="PS50075"/>
    </source>
</evidence>
<dbReference type="Gene3D" id="3.40.366.10">
    <property type="entry name" value="Malonyl-Coenzyme A Acyl Carrier Protein, domain 2"/>
    <property type="match status" value="1"/>
</dbReference>
<feature type="region of interest" description="Disordered" evidence="9">
    <location>
        <begin position="1603"/>
        <end position="1637"/>
    </location>
</feature>
<dbReference type="PROSITE" id="PS00455">
    <property type="entry name" value="AMP_BINDING"/>
    <property type="match status" value="1"/>
</dbReference>
<dbReference type="Gene3D" id="3.40.640.10">
    <property type="entry name" value="Type I PLP-dependent aspartate aminotransferase-like (Major domain)"/>
    <property type="match status" value="1"/>
</dbReference>
<evidence type="ECO:0000256" key="6">
    <source>
        <dbReference type="ARBA" id="ARBA00022832"/>
    </source>
</evidence>
<dbReference type="InterPro" id="IPR014031">
    <property type="entry name" value="Ketoacyl_synth_C"/>
</dbReference>
<dbReference type="Pfam" id="PF00550">
    <property type="entry name" value="PP-binding"/>
    <property type="match status" value="2"/>
</dbReference>
<evidence type="ECO:0000259" key="11">
    <source>
        <dbReference type="PROSITE" id="PS52004"/>
    </source>
</evidence>
<dbReference type="InterPro" id="IPR018201">
    <property type="entry name" value="Ketoacyl_synth_AS"/>
</dbReference>
<dbReference type="InterPro" id="IPR042099">
    <property type="entry name" value="ANL_N_sf"/>
</dbReference>
<dbReference type="SUPFAM" id="SSF53383">
    <property type="entry name" value="PLP-dependent transferases"/>
    <property type="match status" value="1"/>
</dbReference>
<dbReference type="PANTHER" id="PTHR43775:SF37">
    <property type="entry name" value="SI:DKEY-61P9.11"/>
    <property type="match status" value="1"/>
</dbReference>
<keyword evidence="4" id="KW-0597">Phosphoprotein</keyword>
<evidence type="ECO:0000256" key="9">
    <source>
        <dbReference type="SAM" id="MobiDB-lite"/>
    </source>
</evidence>
<dbReference type="Pfam" id="PF00109">
    <property type="entry name" value="ketoacyl-synt"/>
    <property type="match status" value="1"/>
</dbReference>
<feature type="compositionally biased region" description="Basic and acidic residues" evidence="9">
    <location>
        <begin position="1758"/>
        <end position="1769"/>
    </location>
</feature>
<evidence type="ECO:0000256" key="2">
    <source>
        <dbReference type="ARBA" id="ARBA00006432"/>
    </source>
</evidence>
<keyword evidence="6" id="KW-0276">Fatty acid metabolism</keyword>
<dbReference type="Gene3D" id="1.10.1200.10">
    <property type="entry name" value="ACP-like"/>
    <property type="match status" value="2"/>
</dbReference>
<dbReference type="SMART" id="SM00827">
    <property type="entry name" value="PKS_AT"/>
    <property type="match status" value="1"/>
</dbReference>
<dbReference type="InterPro" id="IPR050091">
    <property type="entry name" value="PKS_NRPS_Biosynth_Enz"/>
</dbReference>
<dbReference type="EMBL" id="JACHWU010000001">
    <property type="protein sequence ID" value="MBB3050418.1"/>
    <property type="molecule type" value="Genomic_DNA"/>
</dbReference>
<dbReference type="SMART" id="SM00823">
    <property type="entry name" value="PKS_PP"/>
    <property type="match status" value="2"/>
</dbReference>
<dbReference type="GO" id="GO:0006633">
    <property type="term" value="P:fatty acid biosynthetic process"/>
    <property type="evidence" value="ECO:0007669"/>
    <property type="project" value="InterPro"/>
</dbReference>
<keyword evidence="8" id="KW-0443">Lipid metabolism</keyword>
<dbReference type="Gene3D" id="3.40.47.10">
    <property type="match status" value="1"/>
</dbReference>
<dbReference type="PROSITE" id="PS00606">
    <property type="entry name" value="KS3_1"/>
    <property type="match status" value="1"/>
</dbReference>
<dbReference type="InterPro" id="IPR032821">
    <property type="entry name" value="PKS_assoc"/>
</dbReference>
<dbReference type="InterPro" id="IPR015424">
    <property type="entry name" value="PyrdxlP-dep_Trfase"/>
</dbReference>
<dbReference type="InterPro" id="IPR015421">
    <property type="entry name" value="PyrdxlP-dep_Trfase_major"/>
</dbReference>
<evidence type="ECO:0000256" key="5">
    <source>
        <dbReference type="ARBA" id="ARBA00022679"/>
    </source>
</evidence>
<keyword evidence="7" id="KW-0663">Pyridoxal phosphate</keyword>
<dbReference type="InterPro" id="IPR016035">
    <property type="entry name" value="Acyl_Trfase/lysoPLipase"/>
</dbReference>
<dbReference type="CDD" id="cd05931">
    <property type="entry name" value="FAAL"/>
    <property type="match status" value="1"/>
</dbReference>
<dbReference type="GO" id="GO:0031177">
    <property type="term" value="F:phosphopantetheine binding"/>
    <property type="evidence" value="ECO:0007669"/>
    <property type="project" value="InterPro"/>
</dbReference>
<dbReference type="GO" id="GO:0005886">
    <property type="term" value="C:plasma membrane"/>
    <property type="evidence" value="ECO:0007669"/>
    <property type="project" value="TreeGrafter"/>
</dbReference>
<dbReference type="InterPro" id="IPR014043">
    <property type="entry name" value="Acyl_transferase_dom"/>
</dbReference>
<keyword evidence="13" id="KW-1185">Reference proteome</keyword>
<dbReference type="Pfam" id="PF00155">
    <property type="entry name" value="Aminotran_1_2"/>
    <property type="match status" value="1"/>
</dbReference>
<proteinExistence type="inferred from homology"/>
<feature type="domain" description="Ketosynthase family 3 (KS3)" evidence="11">
    <location>
        <begin position="770"/>
        <end position="1177"/>
    </location>
</feature>
<dbReference type="PROSITE" id="PS50075">
    <property type="entry name" value="CARRIER"/>
    <property type="match status" value="1"/>
</dbReference>
<dbReference type="PANTHER" id="PTHR43775">
    <property type="entry name" value="FATTY ACID SYNTHASE"/>
    <property type="match status" value="1"/>
</dbReference>
<gene>
    <name evidence="12" type="ORF">FHS23_001413</name>
</gene>
<dbReference type="InterPro" id="IPR016039">
    <property type="entry name" value="Thiolase-like"/>
</dbReference>
<dbReference type="SUPFAM" id="SSF53901">
    <property type="entry name" value="Thiolase-like"/>
    <property type="match status" value="1"/>
</dbReference>
<protein>
    <submittedName>
        <fullName evidence="12">8-amino-7-oxononanoate synthase</fullName>
    </submittedName>
</protein>
<dbReference type="SUPFAM" id="SSF51735">
    <property type="entry name" value="NAD(P)-binding Rossmann-fold domains"/>
    <property type="match status" value="1"/>
</dbReference>
<dbReference type="FunFam" id="3.40.50.12780:FF:000013">
    <property type="entry name" value="Long-chain-fatty-acid--AMP ligase FadD32"/>
    <property type="match status" value="1"/>
</dbReference>
<dbReference type="Pfam" id="PF02801">
    <property type="entry name" value="Ketoacyl-synt_C"/>
    <property type="match status" value="1"/>
</dbReference>
<dbReference type="Gene3D" id="3.40.50.720">
    <property type="entry name" value="NAD(P)-binding Rossmann-like Domain"/>
    <property type="match status" value="1"/>
</dbReference>
<dbReference type="Pfam" id="PF16197">
    <property type="entry name" value="KAsynt_C_assoc"/>
    <property type="match status" value="1"/>
</dbReference>
<dbReference type="GO" id="GO:0071770">
    <property type="term" value="P:DIM/DIP cell wall layer assembly"/>
    <property type="evidence" value="ECO:0007669"/>
    <property type="project" value="TreeGrafter"/>
</dbReference>
<dbReference type="Pfam" id="PF00501">
    <property type="entry name" value="AMP-binding"/>
    <property type="match status" value="1"/>
</dbReference>
<dbReference type="InterPro" id="IPR016036">
    <property type="entry name" value="Malonyl_transacylase_ACP-bd"/>
</dbReference>
<comment type="caution">
    <text evidence="12">The sequence shown here is derived from an EMBL/GenBank/DDBJ whole genome shotgun (WGS) entry which is preliminary data.</text>
</comment>
<evidence type="ECO:0000256" key="1">
    <source>
        <dbReference type="ARBA" id="ARBA00001933"/>
    </source>
</evidence>
<dbReference type="Proteomes" id="UP000550714">
    <property type="component" value="Unassembled WGS sequence"/>
</dbReference>
<dbReference type="InterPro" id="IPR001227">
    <property type="entry name" value="Ac_transferase_dom_sf"/>
</dbReference>
<dbReference type="SUPFAM" id="SSF55048">
    <property type="entry name" value="Probable ACP-binding domain of malonyl-CoA ACP transacylase"/>
    <property type="match status" value="1"/>
</dbReference>
<dbReference type="InterPro" id="IPR040097">
    <property type="entry name" value="FAAL/FAAC"/>
</dbReference>
<dbReference type="SUPFAM" id="SSF56801">
    <property type="entry name" value="Acetyl-CoA synthetase-like"/>
    <property type="match status" value="1"/>
</dbReference>
<reference evidence="12 13" key="1">
    <citation type="submission" date="2020-08" db="EMBL/GenBank/DDBJ databases">
        <title>Genomic Encyclopedia of Type Strains, Phase III (KMG-III): the genomes of soil and plant-associated and newly described type strains.</title>
        <authorList>
            <person name="Whitman W."/>
        </authorList>
    </citation>
    <scope>NUCLEOTIDE SEQUENCE [LARGE SCALE GENOMIC DNA]</scope>
    <source>
        <strain evidence="12 13">CECT 8577</strain>
    </source>
</reference>
<dbReference type="Gene3D" id="3.90.1150.10">
    <property type="entry name" value="Aspartate Aminotransferase, domain 1"/>
    <property type="match status" value="1"/>
</dbReference>
<dbReference type="CDD" id="cd06454">
    <property type="entry name" value="KBL_like"/>
    <property type="match status" value="1"/>
</dbReference>
<dbReference type="GO" id="GO:0030170">
    <property type="term" value="F:pyridoxal phosphate binding"/>
    <property type="evidence" value="ECO:0007669"/>
    <property type="project" value="InterPro"/>
</dbReference>
<dbReference type="Pfam" id="PF00698">
    <property type="entry name" value="Acyl_transf_1"/>
    <property type="match status" value="1"/>
</dbReference>
<dbReference type="InterPro" id="IPR020845">
    <property type="entry name" value="AMP-binding_CS"/>
</dbReference>
<dbReference type="RefSeq" id="WP_183649572.1">
    <property type="nucleotide sequence ID" value="NZ_JACHWU010000001.1"/>
</dbReference>
<dbReference type="Gene3D" id="3.30.70.3290">
    <property type="match status" value="1"/>
</dbReference>
<dbReference type="SMART" id="SM01294">
    <property type="entry name" value="PKS_PP_betabranch"/>
    <property type="match status" value="1"/>
</dbReference>
<comment type="similarity">
    <text evidence="2">Belongs to the ATP-dependent AMP-binding enzyme family.</text>
</comment>
<evidence type="ECO:0000313" key="13">
    <source>
        <dbReference type="Proteomes" id="UP000550714"/>
    </source>
</evidence>
<keyword evidence="3" id="KW-0596">Phosphopantetheine</keyword>
<dbReference type="InterPro" id="IPR045851">
    <property type="entry name" value="AMP-bd_C_sf"/>
</dbReference>
<dbReference type="PROSITE" id="PS52004">
    <property type="entry name" value="KS3_2"/>
    <property type="match status" value="1"/>
</dbReference>
<sequence>MTTARSGSLDIDTRLSGTVNQLLDLFASTAPDELAVRFFESDASYEDVTAQQLRHRAWGIAELLRRHAPEGSRVLFLLPPGIDYIASFFGCLDAGMIAVPAYPLDAKNVRASLSRLSGMARDCEPAIALTATSDGVDTSNLPLAETGLADVCWIDVEHAIPTSTLTLEATQDPDRTALLQYTSGSTGNPRGVMVTHRNLLENLTAMYVAYGHNPGDALASWLPPYHDMGLIAGILLPIYGTATGYHMAPRTFVRNPELWLKSISDGAVTTTFAPNFAFDHIVSRVPRENLEGLDLSSWRRAINGAEPVRPDTLRRFAQHLEPTGFRPECMAPSYGLAESTLVATATPLGQEPLIASLDRDLLAMGEAVHADDDDPAAVRMVGCGVPLQKTEIRIVDPDTRRELPDGQVGEVWIGSPGVAEGYWGQRDESAEKFRAETVDGGSPSLRTGDLGFLFDGELFISGRRKDILIVDGRNVYPPDVEATLESEHPELRRGAGAVMPIEFGGNEHIVVCYEPAADDVAGLAELPARMRATLGSAFDVTPLVVAVVGRGSTPRTTSGKIQRAQYANLFGQLHLDVLAASYSPGAMAARPSSDEGRRVLDAIPADVTDETLLRDVGVTVADVILAAEGRSDVNVADVLTCPMVGMLGLERPAAGAATAATATESSAGREENPAAPVVAATVAGVLGVKEDTLRFDVPFRDLGVDSRSTTMICERLSEQWGTPIAPELIFDNPTITALAGALGAAPAEDKPSAADERVATSGARSEGSATATVAITGMACRLPGAADLDGYRQLLTADSPVITPSTDAEMQGRYAGWLDSPAVGDGKAFGISAVETAAMDPQQWLVLTACQHAIEDAGHRPEELAGREVGVFIGIGSSDHALQRVDGHAEPSIYEATGTSHALCANRVSYELDLRGPSVGIDTACSSSLVALHEAWRALRAGECEAALVAGVNLLAAPRQFEALEDGGVLATDGLARAFDDEAHGYVRGEGVGAVLLRTVEAAERDNDRIYAVLAGSAVGHSGRSNGITAPSSRAQEDVIRAALAEAQLDPRSVAFIESHGTGTQLGDPVELSALARVYGGADRAGAPCHVGTVKNTVGHLEAAAGIAGVLKAALALSTGRLPATLGITRPTSRFDWAASGLAPATAPVDLPPDGTVHAGVSSFGFGGANAHVVLSAAPEHRAGHRQRRNHAITLAGETAAELEREAGRLRAVAESTSDLRALVRAQDGDPAAPQRAVVVGADTGRMAEALTAVQDGAPHPAGIRWQAGDAQSREVVFVLPGQGSVGPGAVHDLFAESAPFARALEEKAARLGELGIPDALELLTDRAALPERLQRTDVQQPLLVALQLALASVLRRFGVDADSVVGHSVGELSAAALAGVLSEDDALELAVRRGEAMGRAPEGAMVACLGDPEPIRELVGRYPGWAVAAENGLRHLTVAGPRDHVEDLLRGLTEIGAVGRRLSVDHAFHTEAMASAAAAVDEWAAGLRTSPTSRRWISTLDAAPMTELRPGYWGEQMLAPVRFADALRSAAAAGPTAVIELGAVPSLVGRDRDLLPPEHCAVTATAKRDGAAAFLRSLAELAGSGVPVDFSAQEAFLTRQPLPLTDFDPQPESATTSRHAGRQPESAMATTSNGSMEASTVLEEIAAVSGFPVARIRQDDRLHSALGLDSLMLTALARKLGAAGGPDPDELAPRLVQDPAVSEVVALITGEEPTSPALPADPAPTGPARTDSSSVTGLPAAPKPAARDDGQPAAGGEPHEDPRDPSTWSEVRDAVGRFTNAIGGSDNPYARIHQGFNGARIDVQGQELVNFSAFDYLGLSHHPRVRRAAVDAVERFGTSAAATPLLYGETPVHKELEAAIADMLGTESAIVFSGGHATNVGVISALLGESDLIVHDEWSHDSSVRGALLSRATRRSFPHNDLASLDRILSGLRDSYRRSLVCVEGAYSQDGDLPDLPGLVEVARRTGSLLMVDEAHSIGVLGRTGRGIGEAQGVPAKDVDVWMGTLSKALASLGGYIAGSKGLIEFLRYAAPLYLFSTGPSPANAAAALEAIRVIRDEPDRVRALHERADHFRQRARAAGLDIGVSRDSAVVPVITGDWSRTIEMSNMLLESGFNAMPIGYPAVPADACRIRFFINAEHDVADLDAAVDRLATILGKDPLPPHSAGATVRTHAPRTPDAVVTPPVNGSPVAGGVAGGTFAGGTAPAERVAQGPRAIVQGAASGVGRALVERLSAEGTPVVPDGDEVAPRPGDIVFECRVAGDGDAVRERILTAAPGTRVVLVTYSDRLPDDILPAGVPSADPGDDEALLALAQGARVSLTILHAPAVFGPHCHGTVAAAAAGLRSGLITANPAWGRDAELVGTANLAAAAIQAARSELTSGRRFTVADPRPVTWGQYLTSLGAATGTAANGLPTLYSVVGTDDVAASPAAGQRAGSEALAVFWRDQPHSFPRSLVDAASWWWTS</sequence>
<dbReference type="InterPro" id="IPR020841">
    <property type="entry name" value="PKS_Beta-ketoAc_synthase_dom"/>
</dbReference>
<dbReference type="InterPro" id="IPR009081">
    <property type="entry name" value="PP-bd_ACP"/>
</dbReference>
<dbReference type="InterPro" id="IPR036736">
    <property type="entry name" value="ACP-like_sf"/>
</dbReference>
<dbReference type="PROSITE" id="PS00599">
    <property type="entry name" value="AA_TRANSFER_CLASS_2"/>
    <property type="match status" value="1"/>
</dbReference>
<keyword evidence="5" id="KW-0808">Transferase</keyword>
<evidence type="ECO:0000313" key="12">
    <source>
        <dbReference type="EMBL" id="MBB3050418.1"/>
    </source>
</evidence>
<evidence type="ECO:0000256" key="8">
    <source>
        <dbReference type="ARBA" id="ARBA00023098"/>
    </source>
</evidence>
<dbReference type="Gene3D" id="3.30.300.30">
    <property type="match status" value="1"/>
</dbReference>
<dbReference type="InterPro" id="IPR015422">
    <property type="entry name" value="PyrdxlP-dep_Trfase_small"/>
</dbReference>
<evidence type="ECO:0000256" key="3">
    <source>
        <dbReference type="ARBA" id="ARBA00022450"/>
    </source>
</evidence>
<dbReference type="Gene3D" id="3.40.50.12780">
    <property type="entry name" value="N-terminal domain of ligase-like"/>
    <property type="match status" value="1"/>
</dbReference>
<dbReference type="InterPro" id="IPR036291">
    <property type="entry name" value="NAD(P)-bd_dom_sf"/>
</dbReference>
<dbReference type="GO" id="GO:0005737">
    <property type="term" value="C:cytoplasm"/>
    <property type="evidence" value="ECO:0007669"/>
    <property type="project" value="TreeGrafter"/>
</dbReference>